<name>A0ACB9FAT3_CICIN</name>
<evidence type="ECO:0000313" key="2">
    <source>
        <dbReference type="Proteomes" id="UP001055811"/>
    </source>
</evidence>
<accession>A0ACB9FAT3</accession>
<comment type="caution">
    <text evidence="1">The sequence shown here is derived from an EMBL/GenBank/DDBJ whole genome shotgun (WGS) entry which is preliminary data.</text>
</comment>
<protein>
    <submittedName>
        <fullName evidence="1">Uncharacterized protein</fullName>
    </submittedName>
</protein>
<keyword evidence="2" id="KW-1185">Reference proteome</keyword>
<evidence type="ECO:0000313" key="1">
    <source>
        <dbReference type="EMBL" id="KAI3768055.1"/>
    </source>
</evidence>
<organism evidence="1 2">
    <name type="scientific">Cichorium intybus</name>
    <name type="common">Chicory</name>
    <dbReference type="NCBI Taxonomy" id="13427"/>
    <lineage>
        <taxon>Eukaryota</taxon>
        <taxon>Viridiplantae</taxon>
        <taxon>Streptophyta</taxon>
        <taxon>Embryophyta</taxon>
        <taxon>Tracheophyta</taxon>
        <taxon>Spermatophyta</taxon>
        <taxon>Magnoliopsida</taxon>
        <taxon>eudicotyledons</taxon>
        <taxon>Gunneridae</taxon>
        <taxon>Pentapetalae</taxon>
        <taxon>asterids</taxon>
        <taxon>campanulids</taxon>
        <taxon>Asterales</taxon>
        <taxon>Asteraceae</taxon>
        <taxon>Cichorioideae</taxon>
        <taxon>Cichorieae</taxon>
        <taxon>Cichoriinae</taxon>
        <taxon>Cichorium</taxon>
    </lineage>
</organism>
<gene>
    <name evidence="1" type="ORF">L2E82_18486</name>
</gene>
<dbReference type="EMBL" id="CM042011">
    <property type="protein sequence ID" value="KAI3768055.1"/>
    <property type="molecule type" value="Genomic_DNA"/>
</dbReference>
<dbReference type="Proteomes" id="UP001055811">
    <property type="component" value="Linkage Group LG03"/>
</dbReference>
<sequence>MKNNDSVLGWKQIYQITHYAANVLNYLHNFIIPPYIYKNLKCRNKNGLITYKMDMFALCVLILELLFGKETTTATIEPPKKEKDRDVVHVSDDEGFINSFGVGDGKEGWEKRERVVSVQHDPIPHDAMDIDFGDLDGPSKAPAAKPAKFAPKNSRLKPVAKPKQEPEAPVPASAAVPKVEIEDIKPSPPTPPPVTTVYSKTEIEQPSHTVPPSHDPNGDVKLDTDATEMEVDNDLSQDEEDKVVREIDVFFNSSTDANSKLYVLQYPLRQRWRPYELEDRCEKVRLKPETAEVEVEMSVQVDSENYDREVDDDKAMKKQVLSTSWKPPIANGYAVGILVGNEIHLNPVDAVVQLRPSMQHLKSSNLLKKMNGTRADVDMIDSEDIKDEKIKKQPKKQSKLPGAVNEQNEDSKEEWISLKYHSESSPLSHKCIENMVVAPEASPIQFSMSQSDYIDSLCPATTVKPKGPPVSTWLKLPLDERYKGKLREGPPVRFNVLKHIAPDSNIEDMFKVLQTHAQLVQGLWVAKSTLKYGKDVGKELLLRNYVMLQFSKSPIFHETQLPKTTSLSELMKTILDEFAARRESCRDWKFRETTDHLFIKEYPYIVEEQKKIWDRVEPQIIEILFPKNSKHGVHDRRPILNNMNKVETKTATVPTSKGVMLDETREALPKALVKLFQAYKVCSLNQIRQRLRDMAVSENTLRKGTREARAAAAAADAPQEELLKTLNQVAVNLHGVFVSKSSPDHPQYDDFRNIVINLLRAEGPKGRLKRASIEAAAEMQLKRKPSDTEFKKVLTEICITQNSAWVLKSGDGSPT</sequence>
<reference evidence="2" key="1">
    <citation type="journal article" date="2022" name="Mol. Ecol. Resour.">
        <title>The genomes of chicory, endive, great burdock and yacon provide insights into Asteraceae palaeo-polyploidization history and plant inulin production.</title>
        <authorList>
            <person name="Fan W."/>
            <person name="Wang S."/>
            <person name="Wang H."/>
            <person name="Wang A."/>
            <person name="Jiang F."/>
            <person name="Liu H."/>
            <person name="Zhao H."/>
            <person name="Xu D."/>
            <person name="Zhang Y."/>
        </authorList>
    </citation>
    <scope>NUCLEOTIDE SEQUENCE [LARGE SCALE GENOMIC DNA]</scope>
    <source>
        <strain evidence="2">cv. Punajuju</strain>
    </source>
</reference>
<proteinExistence type="predicted"/>
<reference evidence="1 2" key="2">
    <citation type="journal article" date="2022" name="Mol. Ecol. Resour.">
        <title>The genomes of chicory, endive, great burdock and yacon provide insights into Asteraceae paleo-polyploidization history and plant inulin production.</title>
        <authorList>
            <person name="Fan W."/>
            <person name="Wang S."/>
            <person name="Wang H."/>
            <person name="Wang A."/>
            <person name="Jiang F."/>
            <person name="Liu H."/>
            <person name="Zhao H."/>
            <person name="Xu D."/>
            <person name="Zhang Y."/>
        </authorList>
    </citation>
    <scope>NUCLEOTIDE SEQUENCE [LARGE SCALE GENOMIC DNA]</scope>
    <source>
        <strain evidence="2">cv. Punajuju</strain>
        <tissue evidence="1">Leaves</tissue>
    </source>
</reference>